<comment type="caution">
    <text evidence="1">The sequence shown here is derived from an EMBL/GenBank/DDBJ whole genome shotgun (WGS) entry which is preliminary data.</text>
</comment>
<name>A0A1S1LUQ1_MYCCH</name>
<dbReference type="Proteomes" id="UP000180043">
    <property type="component" value="Unassembled WGS sequence"/>
</dbReference>
<reference evidence="1 2" key="1">
    <citation type="submission" date="2016-10" db="EMBL/GenBank/DDBJ databases">
        <title>Evaluation of Human, Veterinary and Environmental Mycobacterium chelonae Isolates by Core Genome Phylogenomic Analysis, Targeted Gene Comparison, and Anti-microbial Susceptibility Patterns: A Tale of Mistaken Identities.</title>
        <authorList>
            <person name="Fogelson S.B."/>
            <person name="Camus A.C."/>
            <person name="Lorenz W."/>
            <person name="Vasireddy R."/>
            <person name="Vasireddy S."/>
            <person name="Smith T."/>
            <person name="Brown-Elliott B.A."/>
            <person name="Wallace R.J.Jr."/>
            <person name="Hasan N.A."/>
            <person name="Reischl U."/>
            <person name="Sanchez S."/>
        </authorList>
    </citation>
    <scope>NUCLEOTIDE SEQUENCE [LARGE SCALE GENOMIC DNA]</scope>
    <source>
        <strain evidence="1 2">15515</strain>
    </source>
</reference>
<organism evidence="1 2">
    <name type="scientific">Mycobacteroides chelonae</name>
    <name type="common">Mycobacterium chelonae</name>
    <dbReference type="NCBI Taxonomy" id="1774"/>
    <lineage>
        <taxon>Bacteria</taxon>
        <taxon>Bacillati</taxon>
        <taxon>Actinomycetota</taxon>
        <taxon>Actinomycetes</taxon>
        <taxon>Mycobacteriales</taxon>
        <taxon>Mycobacteriaceae</taxon>
        <taxon>Mycobacteroides</taxon>
    </lineage>
</organism>
<proteinExistence type="predicted"/>
<accession>A0A1S1LUQ1</accession>
<sequence length="111" mass="12695">MSDAQDVMAEVAEKHRPYGLDCKCGRPINSDADWSRHVAAEIDKVLGELTRQWGVVIDYPPRPEDGYPGAVVVLDSYRMREAAELVKRTKYPEDDYEVRPRWVSGWTEVAE</sequence>
<dbReference type="AlphaFoldDB" id="A0A1S1LUQ1"/>
<evidence type="ECO:0000313" key="1">
    <source>
        <dbReference type="EMBL" id="OHU60688.1"/>
    </source>
</evidence>
<protein>
    <submittedName>
        <fullName evidence="1">Uncharacterized protein</fullName>
    </submittedName>
</protein>
<gene>
    <name evidence="1" type="ORF">BKG82_02205</name>
</gene>
<dbReference type="RefSeq" id="WP_070940348.1">
    <property type="nucleotide sequence ID" value="NZ_MLII01000014.1"/>
</dbReference>
<evidence type="ECO:0000313" key="2">
    <source>
        <dbReference type="Proteomes" id="UP000180043"/>
    </source>
</evidence>
<dbReference type="EMBL" id="MLIQ01000008">
    <property type="protein sequence ID" value="OHU60688.1"/>
    <property type="molecule type" value="Genomic_DNA"/>
</dbReference>